<reference evidence="2 3" key="1">
    <citation type="submission" date="2018-11" db="EMBL/GenBank/DDBJ databases">
        <authorList>
            <person name="Criscuolo A."/>
        </authorList>
    </citation>
    <scope>NUCLEOTIDE SEQUENCE [LARGE SCALE GENOMIC DNA]</scope>
    <source>
        <strain evidence="2">ACIP111625</strain>
    </source>
</reference>
<evidence type="ECO:0000313" key="2">
    <source>
        <dbReference type="EMBL" id="VDC22925.1"/>
    </source>
</evidence>
<feature type="region of interest" description="Disordered" evidence="1">
    <location>
        <begin position="135"/>
        <end position="177"/>
    </location>
</feature>
<evidence type="ECO:0000256" key="1">
    <source>
        <dbReference type="SAM" id="MobiDB-lite"/>
    </source>
</evidence>
<sequence length="223" mass="24066">MAPFGSSPAKARSPGVRFSLVVSLPVTAHAIASRRTDFQPVPFTLGGREKHQHVAIDAPRRIPLHQKLARFLHRIRSLVACVATPDAENDDPNITRWSGPFRGSAWRHLHGIEMAPVPDAVDVGAQPAIELPQNPGLYSGTISGASRAPCRTGSSRRERVTSDMRRPARGQGRHRAGPRGLCRRNWLLDGVFAADIFQPGERLSCGGTPAPGSLSFIGAARAR</sequence>
<keyword evidence="3" id="KW-1185">Reference proteome</keyword>
<protein>
    <submittedName>
        <fullName evidence="2">Uncharacterized protein</fullName>
    </submittedName>
</protein>
<dbReference type="EMBL" id="UXAW01000046">
    <property type="protein sequence ID" value="VDC22925.1"/>
    <property type="molecule type" value="Genomic_DNA"/>
</dbReference>
<organism evidence="2 3">
    <name type="scientific">Pseudogemmobacter humi</name>
    <dbReference type="NCBI Taxonomy" id="2483812"/>
    <lineage>
        <taxon>Bacteria</taxon>
        <taxon>Pseudomonadati</taxon>
        <taxon>Pseudomonadota</taxon>
        <taxon>Alphaproteobacteria</taxon>
        <taxon>Rhodobacterales</taxon>
        <taxon>Paracoccaceae</taxon>
        <taxon>Pseudogemmobacter</taxon>
    </lineage>
</organism>
<gene>
    <name evidence="2" type="ORF">XINFAN_00867</name>
</gene>
<name>A0A3P5WMX8_9RHOB</name>
<feature type="compositionally biased region" description="Basic residues" evidence="1">
    <location>
        <begin position="167"/>
        <end position="177"/>
    </location>
</feature>
<dbReference type="Proteomes" id="UP000277498">
    <property type="component" value="Unassembled WGS sequence"/>
</dbReference>
<proteinExistence type="predicted"/>
<accession>A0A3P5WMX8</accession>
<evidence type="ECO:0000313" key="3">
    <source>
        <dbReference type="Proteomes" id="UP000277498"/>
    </source>
</evidence>
<dbReference type="AlphaFoldDB" id="A0A3P5WMX8"/>
<feature type="compositionally biased region" description="Basic and acidic residues" evidence="1">
    <location>
        <begin position="155"/>
        <end position="166"/>
    </location>
</feature>